<dbReference type="SUPFAM" id="SSF63748">
    <property type="entry name" value="Tudor/PWWP/MBT"/>
    <property type="match status" value="1"/>
</dbReference>
<feature type="region of interest" description="Disordered" evidence="1">
    <location>
        <begin position="842"/>
        <end position="886"/>
    </location>
</feature>
<dbReference type="PANTHER" id="PTHR42851:SF8">
    <property type="entry name" value="PWWP DOMAIN-CONTAINING PROTEIN"/>
    <property type="match status" value="1"/>
</dbReference>
<dbReference type="AlphaFoldDB" id="A0A2P2KQ90"/>
<dbReference type="InterPro" id="IPR053063">
    <property type="entry name" value="PWWP_domain_containing_PDP"/>
</dbReference>
<organism evidence="3">
    <name type="scientific">Rhizophora mucronata</name>
    <name type="common">Asiatic mangrove</name>
    <dbReference type="NCBI Taxonomy" id="61149"/>
    <lineage>
        <taxon>Eukaryota</taxon>
        <taxon>Viridiplantae</taxon>
        <taxon>Streptophyta</taxon>
        <taxon>Embryophyta</taxon>
        <taxon>Tracheophyta</taxon>
        <taxon>Spermatophyta</taxon>
        <taxon>Magnoliopsida</taxon>
        <taxon>eudicotyledons</taxon>
        <taxon>Gunneridae</taxon>
        <taxon>Pentapetalae</taxon>
        <taxon>rosids</taxon>
        <taxon>fabids</taxon>
        <taxon>Malpighiales</taxon>
        <taxon>Rhizophoraceae</taxon>
        <taxon>Rhizophora</taxon>
    </lineage>
</organism>
<feature type="region of interest" description="Disordered" evidence="1">
    <location>
        <begin position="754"/>
        <end position="774"/>
    </location>
</feature>
<evidence type="ECO:0000313" key="3">
    <source>
        <dbReference type="EMBL" id="MBX07888.1"/>
    </source>
</evidence>
<feature type="compositionally biased region" description="Basic and acidic residues" evidence="1">
    <location>
        <begin position="754"/>
        <end position="770"/>
    </location>
</feature>
<dbReference type="InterPro" id="IPR000313">
    <property type="entry name" value="PWWP_dom"/>
</dbReference>
<evidence type="ECO:0000259" key="2">
    <source>
        <dbReference type="PROSITE" id="PS50812"/>
    </source>
</evidence>
<accession>A0A2P2KQ90</accession>
<dbReference type="EMBL" id="GGEC01027404">
    <property type="protein sequence ID" value="MBX07888.1"/>
    <property type="molecule type" value="Transcribed_RNA"/>
</dbReference>
<feature type="compositionally biased region" description="Polar residues" evidence="1">
    <location>
        <begin position="849"/>
        <end position="859"/>
    </location>
</feature>
<feature type="region of interest" description="Disordered" evidence="1">
    <location>
        <begin position="1"/>
        <end position="28"/>
    </location>
</feature>
<keyword evidence="3" id="KW-0808">Transferase</keyword>
<dbReference type="PROSITE" id="PS50812">
    <property type="entry name" value="PWWP"/>
    <property type="match status" value="1"/>
</dbReference>
<reference evidence="3" key="1">
    <citation type="submission" date="2018-02" db="EMBL/GenBank/DDBJ databases">
        <title>Rhizophora mucronata_Transcriptome.</title>
        <authorList>
            <person name="Meera S.P."/>
            <person name="Sreeshan A."/>
            <person name="Augustine A."/>
        </authorList>
    </citation>
    <scope>NUCLEOTIDE SEQUENCE</scope>
    <source>
        <tissue evidence="3">Leaf</tissue>
    </source>
</reference>
<dbReference type="Gene3D" id="2.30.30.140">
    <property type="match status" value="1"/>
</dbReference>
<dbReference type="SMART" id="SM00293">
    <property type="entry name" value="PWWP"/>
    <property type="match status" value="1"/>
</dbReference>
<dbReference type="CDD" id="cd05162">
    <property type="entry name" value="PWWP"/>
    <property type="match status" value="1"/>
</dbReference>
<feature type="region of interest" description="Disordered" evidence="1">
    <location>
        <begin position="442"/>
        <end position="497"/>
    </location>
</feature>
<feature type="domain" description="PWWP" evidence="2">
    <location>
        <begin position="192"/>
        <end position="253"/>
    </location>
</feature>
<name>A0A2P2KQ90_RHIMU</name>
<proteinExistence type="predicted"/>
<evidence type="ECO:0000256" key="1">
    <source>
        <dbReference type="SAM" id="MobiDB-lite"/>
    </source>
</evidence>
<sequence length="1059" mass="115964">MENPTTPEALEAQIPDHGTLESQSPDNKNLEWASGSSLLFGSSQDCAGLDSSKLPLEENVKGDFMNSEGFGVGNIELVAKIDACQEVNLMGNDCTAKAVEDLKGSAKAAEKIARNEELKEDEKLGSNGFGSARKIEISGENLLLYVDFSGPSDNVNLSNLDNKKNYSGSLISEESKIAGNEEKEDLIHNFHMGDVVWAKTKGEYWWPGKICDTWDPLLHAVHSELKNCLQVSYLGSSCISWSLPSELKPFHENFEERARQYMGRSFLGAVEDAVDEFGYYIKSQMSCSCICKEGQKSASNAGIQEVPMPDSIFGEFSAVQFEPAKFLMQLKSLALAVPKLGRLEFTVAKNRLSAFNCFLGHSQLPMAHLWESRDDVDSAGDQLMAKGCVARVGDQNQGVAKGHLQSTEDEAVQQKKNEDLIMIFGGDLANVSENCRSNVPEEKFIPNGLPSTLGKRKRKKVPDLGGLDVTPLTSSSKEESAGLVGSPVTTEKSTELRERKKSKYLSYPYINLGLKAEETRDQNVSEDSEGMNAGSGQFRWFHSVSKSSGKRFQKKWFQKIMSGNNLFCNPEFVKVSTADLLPELCRTAVDCLYPKENDNFDVTEWFFSRFRISVYHDESIYDEIYCKNAIGSNALLGQDVLEPRQGLAKIEAEEKVQNRKKCKISDALKVKSLSGLSDSVVTITTNDSVVKGLSKRSPPLPNVKARLKNERKKQDAITEGLQTNQTASIPDLNSNGTVPNWLVENSLAISHVSCDRKTDPNKGQKKDVHESNSQTGTLLVDLQVTGPFSINSIPGQRTGKGLPAGIPSSNGNSMLLDTQVFRPGPKKMKRKEKSTSNQIMPAACIPDLNGNTTEPSTFAKSEKKRRRRGEASLGRPRKSPARMLSDMNTNYDGVKVNGEAAGTALVMTFAPGVSMPSKDILVTTFCGFGPLKESETHLFEDSSTAQVVFMNIADAGEAVRSLEKTNPFGASLMDYRLHHLSAAPTFQSNEGLGSPSNPYGSIPNLEAPPIDFIRQNLEIMTTMLEKSGDNLSPEIKAKLECEIKGLLKKVSSLPSSSSS</sequence>
<keyword evidence="3" id="KW-0418">Kinase</keyword>
<protein>
    <submittedName>
        <fullName evidence="3">Serine/threonine-protein kinase ATM-like</fullName>
    </submittedName>
</protein>
<dbReference type="GO" id="GO:0016301">
    <property type="term" value="F:kinase activity"/>
    <property type="evidence" value="ECO:0007669"/>
    <property type="project" value="UniProtKB-KW"/>
</dbReference>
<dbReference type="Pfam" id="PF00855">
    <property type="entry name" value="PWWP"/>
    <property type="match status" value="1"/>
</dbReference>
<dbReference type="PANTHER" id="PTHR42851">
    <property type="entry name" value="ALDOLASE-RELATED"/>
    <property type="match status" value="1"/>
</dbReference>